<comment type="subcellular location">
    <subcellularLocation>
        <location evidence="1">Membrane</location>
        <topology evidence="1">Multi-pass membrane protein</topology>
    </subcellularLocation>
</comment>
<comment type="caution">
    <text evidence="8">The sequence shown here is derived from an EMBL/GenBank/DDBJ whole genome shotgun (WGS) entry which is preliminary data.</text>
</comment>
<keyword evidence="9" id="KW-1185">Reference proteome</keyword>
<dbReference type="InterPro" id="IPR036259">
    <property type="entry name" value="MFS_trans_sf"/>
</dbReference>
<dbReference type="Proteomes" id="UP001431783">
    <property type="component" value="Unassembled WGS sequence"/>
</dbReference>
<evidence type="ECO:0000256" key="3">
    <source>
        <dbReference type="ARBA" id="ARBA00022692"/>
    </source>
</evidence>
<keyword evidence="5 7" id="KW-1133">Transmembrane helix</keyword>
<evidence type="ECO:0000256" key="5">
    <source>
        <dbReference type="ARBA" id="ARBA00022989"/>
    </source>
</evidence>
<keyword evidence="3 7" id="KW-0812">Transmembrane</keyword>
<evidence type="ECO:0000256" key="1">
    <source>
        <dbReference type="ARBA" id="ARBA00004141"/>
    </source>
</evidence>
<dbReference type="GO" id="GO:0016020">
    <property type="term" value="C:membrane"/>
    <property type="evidence" value="ECO:0007669"/>
    <property type="project" value="UniProtKB-SubCell"/>
</dbReference>
<evidence type="ECO:0000256" key="6">
    <source>
        <dbReference type="ARBA" id="ARBA00023136"/>
    </source>
</evidence>
<feature type="transmembrane region" description="Helical" evidence="7">
    <location>
        <begin position="78"/>
        <end position="99"/>
    </location>
</feature>
<accession>A0AAW1UF49</accession>
<dbReference type="Gene3D" id="1.20.1250.20">
    <property type="entry name" value="MFS general substrate transporter like domains"/>
    <property type="match status" value="1"/>
</dbReference>
<dbReference type="GO" id="GO:0015293">
    <property type="term" value="F:symporter activity"/>
    <property type="evidence" value="ECO:0007669"/>
    <property type="project" value="UniProtKB-KW"/>
</dbReference>
<dbReference type="InterPro" id="IPR050382">
    <property type="entry name" value="MFS_Na/Anion_cotransporter"/>
</dbReference>
<evidence type="ECO:0000313" key="8">
    <source>
        <dbReference type="EMBL" id="KAK9878765.1"/>
    </source>
</evidence>
<dbReference type="FunFam" id="1.20.1250.20:FF:000003">
    <property type="entry name" value="Solute carrier family 17 member 3"/>
    <property type="match status" value="1"/>
</dbReference>
<keyword evidence="6 7" id="KW-0472">Membrane</keyword>
<sequence length="175" mass="19057">MALASSFIADRLLKSGRFSTTVTRKLLTSFALTPPALFLIVLFFYGQIPNLAVGLLTASLFCNGAVTGGYLTNGLDIAPNFSGTIMGAANTLSSFGGWLSTKIVALLTEHNNTFEQWRWVFLMLVFTYGCGALCFAVLGSGERQKWNSCEAPPEEGHQELKPLNIVNNKEKEIKV</sequence>
<dbReference type="GO" id="GO:0006820">
    <property type="term" value="P:monoatomic anion transport"/>
    <property type="evidence" value="ECO:0007669"/>
    <property type="project" value="TreeGrafter"/>
</dbReference>
<feature type="transmembrane region" description="Helical" evidence="7">
    <location>
        <begin position="26"/>
        <end position="45"/>
    </location>
</feature>
<protein>
    <submittedName>
        <fullName evidence="8">Uncharacterized protein</fullName>
    </submittedName>
</protein>
<organism evidence="8 9">
    <name type="scientific">Henosepilachna vigintioctopunctata</name>
    <dbReference type="NCBI Taxonomy" id="420089"/>
    <lineage>
        <taxon>Eukaryota</taxon>
        <taxon>Metazoa</taxon>
        <taxon>Ecdysozoa</taxon>
        <taxon>Arthropoda</taxon>
        <taxon>Hexapoda</taxon>
        <taxon>Insecta</taxon>
        <taxon>Pterygota</taxon>
        <taxon>Neoptera</taxon>
        <taxon>Endopterygota</taxon>
        <taxon>Coleoptera</taxon>
        <taxon>Polyphaga</taxon>
        <taxon>Cucujiformia</taxon>
        <taxon>Coccinelloidea</taxon>
        <taxon>Coccinellidae</taxon>
        <taxon>Epilachninae</taxon>
        <taxon>Epilachnini</taxon>
        <taxon>Henosepilachna</taxon>
    </lineage>
</organism>
<feature type="transmembrane region" description="Helical" evidence="7">
    <location>
        <begin position="119"/>
        <end position="138"/>
    </location>
</feature>
<evidence type="ECO:0000256" key="2">
    <source>
        <dbReference type="ARBA" id="ARBA00022448"/>
    </source>
</evidence>
<reference evidence="8 9" key="1">
    <citation type="submission" date="2023-03" db="EMBL/GenBank/DDBJ databases">
        <title>Genome insight into feeding habits of ladybird beetles.</title>
        <authorList>
            <person name="Li H.-S."/>
            <person name="Huang Y.-H."/>
            <person name="Pang H."/>
        </authorList>
    </citation>
    <scope>NUCLEOTIDE SEQUENCE [LARGE SCALE GENOMIC DNA]</scope>
    <source>
        <strain evidence="8">SYSU_2023b</strain>
        <tissue evidence="8">Whole body</tissue>
    </source>
</reference>
<dbReference type="SUPFAM" id="SSF103473">
    <property type="entry name" value="MFS general substrate transporter"/>
    <property type="match status" value="1"/>
</dbReference>
<dbReference type="EMBL" id="JARQZJ010000058">
    <property type="protein sequence ID" value="KAK9878765.1"/>
    <property type="molecule type" value="Genomic_DNA"/>
</dbReference>
<evidence type="ECO:0000256" key="7">
    <source>
        <dbReference type="SAM" id="Phobius"/>
    </source>
</evidence>
<keyword evidence="2" id="KW-0813">Transport</keyword>
<dbReference type="PANTHER" id="PTHR11662">
    <property type="entry name" value="SOLUTE CARRIER FAMILY 17"/>
    <property type="match status" value="1"/>
</dbReference>
<evidence type="ECO:0000256" key="4">
    <source>
        <dbReference type="ARBA" id="ARBA00022847"/>
    </source>
</evidence>
<dbReference type="PANTHER" id="PTHR11662:SF411">
    <property type="entry name" value="GH05102P"/>
    <property type="match status" value="1"/>
</dbReference>
<name>A0AAW1UF49_9CUCU</name>
<feature type="transmembrane region" description="Helical" evidence="7">
    <location>
        <begin position="51"/>
        <end position="71"/>
    </location>
</feature>
<proteinExistence type="predicted"/>
<dbReference type="AlphaFoldDB" id="A0AAW1UF49"/>
<evidence type="ECO:0000313" key="9">
    <source>
        <dbReference type="Proteomes" id="UP001431783"/>
    </source>
</evidence>
<keyword evidence="4" id="KW-0769">Symport</keyword>
<gene>
    <name evidence="8" type="ORF">WA026_023745</name>
</gene>